<comment type="caution">
    <text evidence="2">The sequence shown here is derived from an EMBL/GenBank/DDBJ whole genome shotgun (WGS) entry which is preliminary data.</text>
</comment>
<evidence type="ECO:0000313" key="2">
    <source>
        <dbReference type="EMBL" id="RDI52591.1"/>
    </source>
</evidence>
<accession>A0A370H7F2</accession>
<gene>
    <name evidence="2" type="ORF">DES45_11452</name>
</gene>
<keyword evidence="3" id="KW-1185">Reference proteome</keyword>
<protein>
    <submittedName>
        <fullName evidence="2">Uncharacterized protein</fullName>
    </submittedName>
</protein>
<feature type="compositionally biased region" description="Basic and acidic residues" evidence="1">
    <location>
        <begin position="15"/>
        <end position="32"/>
    </location>
</feature>
<sequence>MNGLDGSATIVRLALEQREPHGPGRVNSKGDRMLAGTDLALA</sequence>
<evidence type="ECO:0000256" key="1">
    <source>
        <dbReference type="SAM" id="MobiDB-lite"/>
    </source>
</evidence>
<organism evidence="2 3">
    <name type="scientific">Microvirga subterranea</name>
    <dbReference type="NCBI Taxonomy" id="186651"/>
    <lineage>
        <taxon>Bacteria</taxon>
        <taxon>Pseudomonadati</taxon>
        <taxon>Pseudomonadota</taxon>
        <taxon>Alphaproteobacteria</taxon>
        <taxon>Hyphomicrobiales</taxon>
        <taxon>Methylobacteriaceae</taxon>
        <taxon>Microvirga</taxon>
    </lineage>
</organism>
<feature type="region of interest" description="Disordered" evidence="1">
    <location>
        <begin position="15"/>
        <end position="42"/>
    </location>
</feature>
<dbReference type="EMBL" id="QQBB01000014">
    <property type="protein sequence ID" value="RDI52591.1"/>
    <property type="molecule type" value="Genomic_DNA"/>
</dbReference>
<reference evidence="2 3" key="1">
    <citation type="submission" date="2018-07" db="EMBL/GenBank/DDBJ databases">
        <title>Genomic Encyclopedia of Type Strains, Phase IV (KMG-IV): sequencing the most valuable type-strain genomes for metagenomic binning, comparative biology and taxonomic classification.</title>
        <authorList>
            <person name="Goeker M."/>
        </authorList>
    </citation>
    <scope>NUCLEOTIDE SEQUENCE [LARGE SCALE GENOMIC DNA]</scope>
    <source>
        <strain evidence="2 3">DSM 14364</strain>
    </source>
</reference>
<proteinExistence type="predicted"/>
<dbReference type="Proteomes" id="UP000254925">
    <property type="component" value="Unassembled WGS sequence"/>
</dbReference>
<name>A0A370H7F2_9HYPH</name>
<evidence type="ECO:0000313" key="3">
    <source>
        <dbReference type="Proteomes" id="UP000254925"/>
    </source>
</evidence>
<dbReference type="AlphaFoldDB" id="A0A370H7F2"/>